<dbReference type="InterPro" id="IPR051120">
    <property type="entry name" value="ABC_AA/LPS_Transport"/>
</dbReference>
<sequence>MSLGFAAEGLSKSFGALVVLNNVSLTIKPGETIGLLGPNGAGKTTLVNILTGYEQADLGSVTLDGQSFNTLPAHARAHNGLARTFQSGRLFSELTVAENIALGALSVGISSKVAEKRTAEILEILEISNLAENRANSISHGNARLVGLARAVVAEPKYLIMDEPAAGINEHETPTLLAALKTVSKTLGCGMLLVEHNVQLVLDFSSRIIVLATGNLIYDGKPEHALSDPAVKSAYLGEMSLNISNVSH</sequence>
<gene>
    <name evidence="5" type="ORF">UFOPK2265_00710</name>
    <name evidence="6" type="ORF">UFOPK4284_01094</name>
</gene>
<dbReference type="Gene3D" id="3.40.50.300">
    <property type="entry name" value="P-loop containing nucleotide triphosphate hydrolases"/>
    <property type="match status" value="1"/>
</dbReference>
<dbReference type="PROSITE" id="PS00211">
    <property type="entry name" value="ABC_TRANSPORTER_1"/>
    <property type="match status" value="1"/>
</dbReference>
<organism evidence="6">
    <name type="scientific">freshwater metagenome</name>
    <dbReference type="NCBI Taxonomy" id="449393"/>
    <lineage>
        <taxon>unclassified sequences</taxon>
        <taxon>metagenomes</taxon>
        <taxon>ecological metagenomes</taxon>
    </lineage>
</organism>
<dbReference type="SUPFAM" id="SSF52540">
    <property type="entry name" value="P-loop containing nucleoside triphosphate hydrolases"/>
    <property type="match status" value="1"/>
</dbReference>
<dbReference type="PANTHER" id="PTHR45772">
    <property type="entry name" value="CONSERVED COMPONENT OF ABC TRANSPORTER FOR NATURAL AMINO ACIDS-RELATED"/>
    <property type="match status" value="1"/>
</dbReference>
<accession>A0A6J7TM22</accession>
<proteinExistence type="predicted"/>
<reference evidence="6" key="1">
    <citation type="submission" date="2020-05" db="EMBL/GenBank/DDBJ databases">
        <authorList>
            <person name="Chiriac C."/>
            <person name="Salcher M."/>
            <person name="Ghai R."/>
            <person name="Kavagutti S V."/>
        </authorList>
    </citation>
    <scope>NUCLEOTIDE SEQUENCE</scope>
</reference>
<keyword evidence="1" id="KW-0813">Transport</keyword>
<dbReference type="InterPro" id="IPR027417">
    <property type="entry name" value="P-loop_NTPase"/>
</dbReference>
<dbReference type="GO" id="GO:0016887">
    <property type="term" value="F:ATP hydrolysis activity"/>
    <property type="evidence" value="ECO:0007669"/>
    <property type="project" value="InterPro"/>
</dbReference>
<dbReference type="PANTHER" id="PTHR45772:SF9">
    <property type="entry name" value="CONSERVED COMPONENT OF ABC TRANSPORTER FOR NATURAL AMINO ACIDS"/>
    <property type="match status" value="1"/>
</dbReference>
<dbReference type="EMBL" id="CAEZWP010000028">
    <property type="protein sequence ID" value="CAB4659588.1"/>
    <property type="molecule type" value="Genomic_DNA"/>
</dbReference>
<evidence type="ECO:0000256" key="1">
    <source>
        <dbReference type="ARBA" id="ARBA00022448"/>
    </source>
</evidence>
<dbReference type="GO" id="GO:0005886">
    <property type="term" value="C:plasma membrane"/>
    <property type="evidence" value="ECO:0007669"/>
    <property type="project" value="TreeGrafter"/>
</dbReference>
<dbReference type="Pfam" id="PF00005">
    <property type="entry name" value="ABC_tran"/>
    <property type="match status" value="1"/>
</dbReference>
<name>A0A6J7TM22_9ZZZZ</name>
<evidence type="ECO:0000259" key="4">
    <source>
        <dbReference type="PROSITE" id="PS50893"/>
    </source>
</evidence>
<evidence type="ECO:0000313" key="6">
    <source>
        <dbReference type="EMBL" id="CAB5053198.1"/>
    </source>
</evidence>
<evidence type="ECO:0000256" key="2">
    <source>
        <dbReference type="ARBA" id="ARBA00022741"/>
    </source>
</evidence>
<dbReference type="PROSITE" id="PS50893">
    <property type="entry name" value="ABC_TRANSPORTER_2"/>
    <property type="match status" value="1"/>
</dbReference>
<dbReference type="GO" id="GO:0005524">
    <property type="term" value="F:ATP binding"/>
    <property type="evidence" value="ECO:0007669"/>
    <property type="project" value="UniProtKB-KW"/>
</dbReference>
<dbReference type="InterPro" id="IPR017871">
    <property type="entry name" value="ABC_transporter-like_CS"/>
</dbReference>
<feature type="domain" description="ABC transporter" evidence="4">
    <location>
        <begin position="5"/>
        <end position="238"/>
    </location>
</feature>
<dbReference type="InterPro" id="IPR003593">
    <property type="entry name" value="AAA+_ATPase"/>
</dbReference>
<protein>
    <submittedName>
        <fullName evidence="6">Unannotated protein</fullName>
    </submittedName>
</protein>
<dbReference type="SMART" id="SM00382">
    <property type="entry name" value="AAA"/>
    <property type="match status" value="1"/>
</dbReference>
<evidence type="ECO:0000256" key="3">
    <source>
        <dbReference type="ARBA" id="ARBA00022840"/>
    </source>
</evidence>
<dbReference type="InterPro" id="IPR003439">
    <property type="entry name" value="ABC_transporter-like_ATP-bd"/>
</dbReference>
<evidence type="ECO:0000313" key="5">
    <source>
        <dbReference type="EMBL" id="CAB4659588.1"/>
    </source>
</evidence>
<keyword evidence="2" id="KW-0547">Nucleotide-binding</keyword>
<dbReference type="EMBL" id="CAFBQE010000099">
    <property type="protein sequence ID" value="CAB5053198.1"/>
    <property type="molecule type" value="Genomic_DNA"/>
</dbReference>
<dbReference type="AlphaFoldDB" id="A0A6J7TM22"/>
<keyword evidence="3" id="KW-0067">ATP-binding</keyword>